<dbReference type="InterPro" id="IPR010255">
    <property type="entry name" value="Haem_peroxidase_sf"/>
</dbReference>
<dbReference type="AlphaFoldDB" id="A0A5J9W980"/>
<dbReference type="SUPFAM" id="SSF48113">
    <property type="entry name" value="Heme-dependent peroxidases"/>
    <property type="match status" value="1"/>
</dbReference>
<organism evidence="2 3">
    <name type="scientific">Eragrostis curvula</name>
    <name type="common">weeping love grass</name>
    <dbReference type="NCBI Taxonomy" id="38414"/>
    <lineage>
        <taxon>Eukaryota</taxon>
        <taxon>Viridiplantae</taxon>
        <taxon>Streptophyta</taxon>
        <taxon>Embryophyta</taxon>
        <taxon>Tracheophyta</taxon>
        <taxon>Spermatophyta</taxon>
        <taxon>Magnoliopsida</taxon>
        <taxon>Liliopsida</taxon>
        <taxon>Poales</taxon>
        <taxon>Poaceae</taxon>
        <taxon>PACMAD clade</taxon>
        <taxon>Chloridoideae</taxon>
        <taxon>Eragrostideae</taxon>
        <taxon>Eragrostidinae</taxon>
        <taxon>Eragrostis</taxon>
    </lineage>
</organism>
<reference evidence="2 3" key="1">
    <citation type="journal article" date="2019" name="Sci. Rep.">
        <title>A high-quality genome of Eragrostis curvula grass provides insights into Poaceae evolution and supports new strategies to enhance forage quality.</title>
        <authorList>
            <person name="Carballo J."/>
            <person name="Santos B.A.C.M."/>
            <person name="Zappacosta D."/>
            <person name="Garbus I."/>
            <person name="Selva J.P."/>
            <person name="Gallo C.A."/>
            <person name="Diaz A."/>
            <person name="Albertini E."/>
            <person name="Caccamo M."/>
            <person name="Echenique V."/>
        </authorList>
    </citation>
    <scope>NUCLEOTIDE SEQUENCE [LARGE SCALE GENOMIC DNA]</scope>
    <source>
        <strain evidence="3">cv. Victoria</strain>
        <tissue evidence="2">Leaf</tissue>
    </source>
</reference>
<evidence type="ECO:0000313" key="3">
    <source>
        <dbReference type="Proteomes" id="UP000324897"/>
    </source>
</evidence>
<evidence type="ECO:0008006" key="4">
    <source>
        <dbReference type="Google" id="ProtNLM"/>
    </source>
</evidence>
<gene>
    <name evidence="2" type="ORF">EJB05_03978</name>
</gene>
<comment type="caution">
    <text evidence="2">The sequence shown here is derived from an EMBL/GenBank/DDBJ whole genome shotgun (WGS) entry which is preliminary data.</text>
</comment>
<feature type="non-terminal residue" evidence="2">
    <location>
        <position position="1"/>
    </location>
</feature>
<name>A0A5J9W980_9POAL</name>
<proteinExistence type="predicted"/>
<keyword evidence="3" id="KW-1185">Reference proteome</keyword>
<dbReference type="GO" id="GO:0006979">
    <property type="term" value="P:response to oxidative stress"/>
    <property type="evidence" value="ECO:0007669"/>
    <property type="project" value="InterPro"/>
</dbReference>
<dbReference type="GO" id="GO:0020037">
    <property type="term" value="F:heme binding"/>
    <property type="evidence" value="ECO:0007669"/>
    <property type="project" value="InterPro"/>
</dbReference>
<accession>A0A5J9W980</accession>
<sequence>RCVRFVEHLRTHGTIICSIAQCPDVFWALVDEDITELIATLRFSDPMHRIDLSTTSSAVNRLLRDWSLRDSKQNTRQWIAPKPGQLKINTDAAVAETKSHSAVAAICRGDQGEFIAASVRLYQTLLNLKHWKLWHVRKR</sequence>
<dbReference type="EMBL" id="RWGY01000004">
    <property type="protein sequence ID" value="TVU44533.1"/>
    <property type="molecule type" value="Genomic_DNA"/>
</dbReference>
<protein>
    <recommendedName>
        <fullName evidence="4">RNase H type-1 domain-containing protein</fullName>
    </recommendedName>
</protein>
<keyword evidence="1" id="KW-0106">Calcium</keyword>
<dbReference type="Proteomes" id="UP000324897">
    <property type="component" value="Chromosome 5"/>
</dbReference>
<dbReference type="Gramene" id="TVU44533">
    <property type="protein sequence ID" value="TVU44533"/>
    <property type="gene ID" value="EJB05_03978"/>
</dbReference>
<evidence type="ECO:0000256" key="1">
    <source>
        <dbReference type="ARBA" id="ARBA00022837"/>
    </source>
</evidence>
<dbReference type="GO" id="GO:0004601">
    <property type="term" value="F:peroxidase activity"/>
    <property type="evidence" value="ECO:0007669"/>
    <property type="project" value="InterPro"/>
</dbReference>
<evidence type="ECO:0000313" key="2">
    <source>
        <dbReference type="EMBL" id="TVU44533.1"/>
    </source>
</evidence>